<reference evidence="2 3" key="1">
    <citation type="submission" date="2007-03" db="EMBL/GenBank/DDBJ databases">
        <title>Complete sequence of plasmid pBVIE03 of Burkholderia vietnamiensis G4.</title>
        <authorList>
            <consortium name="US DOE Joint Genome Institute"/>
            <person name="Copeland A."/>
            <person name="Lucas S."/>
            <person name="Lapidus A."/>
            <person name="Barry K."/>
            <person name="Detter J.C."/>
            <person name="Glavina del Rio T."/>
            <person name="Hammon N."/>
            <person name="Israni S."/>
            <person name="Dalin E."/>
            <person name="Tice H."/>
            <person name="Pitluck S."/>
            <person name="Chain P."/>
            <person name="Malfatti S."/>
            <person name="Shin M."/>
            <person name="Vergez L."/>
            <person name="Schmutz J."/>
            <person name="Larimer F."/>
            <person name="Land M."/>
            <person name="Hauser L."/>
            <person name="Kyrpides N."/>
            <person name="Tiedje J."/>
            <person name="Richardson P."/>
        </authorList>
    </citation>
    <scope>NUCLEOTIDE SEQUENCE [LARGE SCALE GENOMIC DNA]</scope>
    <source>
        <strain evidence="3">G4 / LMG 22486</strain>
        <plasmid evidence="2 3">pBVIE03</plasmid>
    </source>
</reference>
<evidence type="ECO:0000313" key="3">
    <source>
        <dbReference type="Proteomes" id="UP000002287"/>
    </source>
</evidence>
<keyword evidence="1" id="KW-1133">Transmembrane helix</keyword>
<accession>A4JVD0</accession>
<evidence type="ECO:0000313" key="2">
    <source>
        <dbReference type="EMBL" id="ABO60233.1"/>
    </source>
</evidence>
<gene>
    <name evidence="2" type="ordered locus">Bcep1808_7356</name>
</gene>
<dbReference type="HOGENOM" id="CLU_1458731_0_0_4"/>
<name>A4JVD0_BURVG</name>
<sequence length="185" mass="20951">MGFFQRTGRFAVRQASYIAGYQHIAAGWRTVRRNWDNATKRGCPSCRKGTLYPFSEVVDAKRVDALGCDRCDYFEFAGDESNPESMAALRASADEVLSDASFRDTRLAQLQRSSRTFFALSIFCLALSVVALCLKSSFFFTAMMVALLLFVRGAIASYRFWQLQEDKLFVPGSLKVWIKRGAWFV</sequence>
<dbReference type="Proteomes" id="UP000002287">
    <property type="component" value="Plasmid pBVIE03"/>
</dbReference>
<geneLocation type="plasmid" evidence="2 3">
    <name>pBVIE03</name>
</geneLocation>
<feature type="transmembrane region" description="Helical" evidence="1">
    <location>
        <begin position="116"/>
        <end position="132"/>
    </location>
</feature>
<dbReference type="KEGG" id="bvi:Bcep1808_7356"/>
<protein>
    <submittedName>
        <fullName evidence="2">Uncharacterized protein</fullName>
    </submittedName>
</protein>
<proteinExistence type="predicted"/>
<keyword evidence="1" id="KW-0472">Membrane</keyword>
<organism evidence="2 3">
    <name type="scientific">Burkholderia vietnamiensis (strain G4 / LMG 22486)</name>
    <name type="common">Burkholderia cepacia (strain R1808)</name>
    <dbReference type="NCBI Taxonomy" id="269482"/>
    <lineage>
        <taxon>Bacteria</taxon>
        <taxon>Pseudomonadati</taxon>
        <taxon>Pseudomonadota</taxon>
        <taxon>Betaproteobacteria</taxon>
        <taxon>Burkholderiales</taxon>
        <taxon>Burkholderiaceae</taxon>
        <taxon>Burkholderia</taxon>
        <taxon>Burkholderia cepacia complex</taxon>
    </lineage>
</organism>
<keyword evidence="2" id="KW-0614">Plasmid</keyword>
<feature type="transmembrane region" description="Helical" evidence="1">
    <location>
        <begin position="138"/>
        <end position="161"/>
    </location>
</feature>
<dbReference type="EMBL" id="CP000619">
    <property type="protein sequence ID" value="ABO60233.1"/>
    <property type="molecule type" value="Genomic_DNA"/>
</dbReference>
<dbReference type="AlphaFoldDB" id="A4JVD0"/>
<evidence type="ECO:0000256" key="1">
    <source>
        <dbReference type="SAM" id="Phobius"/>
    </source>
</evidence>
<keyword evidence="1" id="KW-0812">Transmembrane</keyword>